<dbReference type="GO" id="GO:0005886">
    <property type="term" value="C:plasma membrane"/>
    <property type="evidence" value="ECO:0007669"/>
    <property type="project" value="TreeGrafter"/>
</dbReference>
<dbReference type="OrthoDB" id="1719420at2759"/>
<comment type="caution">
    <text evidence="3">The sequence shown here is derived from an EMBL/GenBank/DDBJ whole genome shotgun (WGS) entry which is preliminary data.</text>
</comment>
<feature type="region of interest" description="Disordered" evidence="1">
    <location>
        <begin position="70"/>
        <end position="102"/>
    </location>
</feature>
<evidence type="ECO:0000313" key="4">
    <source>
        <dbReference type="Proteomes" id="UP001141806"/>
    </source>
</evidence>
<protein>
    <recommendedName>
        <fullName evidence="2">Senescence domain-containing protein</fullName>
    </recommendedName>
</protein>
<evidence type="ECO:0000313" key="3">
    <source>
        <dbReference type="EMBL" id="KAJ4953577.1"/>
    </source>
</evidence>
<feature type="compositionally biased region" description="Polar residues" evidence="1">
    <location>
        <begin position="71"/>
        <end position="90"/>
    </location>
</feature>
<reference evidence="3" key="1">
    <citation type="journal article" date="2023" name="Plant J.">
        <title>The genome of the king protea, Protea cynaroides.</title>
        <authorList>
            <person name="Chang J."/>
            <person name="Duong T.A."/>
            <person name="Schoeman C."/>
            <person name="Ma X."/>
            <person name="Roodt D."/>
            <person name="Barker N."/>
            <person name="Li Z."/>
            <person name="Van de Peer Y."/>
            <person name="Mizrachi E."/>
        </authorList>
    </citation>
    <scope>NUCLEOTIDE SEQUENCE</scope>
    <source>
        <tissue evidence="3">Young leaves</tissue>
    </source>
</reference>
<evidence type="ECO:0000259" key="2">
    <source>
        <dbReference type="Pfam" id="PF06911"/>
    </source>
</evidence>
<dbReference type="InterPro" id="IPR009686">
    <property type="entry name" value="Senescence/spartin_C"/>
</dbReference>
<feature type="domain" description="Senescence" evidence="2">
    <location>
        <begin position="242"/>
        <end position="441"/>
    </location>
</feature>
<sequence>MAEHNLLLPLLTFHPCVLHLIKYLFPSPFPSPFFFIVTLPLLQSFLFWEFFFPELFCKLSNTEKRVEEMSFNRSRQPKNMSSFNDNNSLDISFLPKQKNPGTRRPREEVLLYIPGCTVHLMEGGETAELANGDFRLVRLTEENIGLATIVKVGDDLQWPLTKDEPVVKLDAIHYLFSLPMKDDDPLSYGVSFSEQSRTGLGALDSYLKEHSCFSSTHSTQNGFIDWRDFAPKVEDYNGVLAKAIAGGTGEIIKGIFGCTNAYTNKVQQGGEMILSQAEKYNGVPAMGNKRNKSAAKTKNGGVEKSLKRARKISNMTENMSKSLLDGIGVATGSMMAPLARSQAGQAFLATVPGEVLLASLDAVNQFLDAVEVAEKQALFATSGAATRMVTQRYGESAGEVTGDVFATAGHCAGTAWNILRIRKAINPASSVPSAILKNAVKNRKT</sequence>
<dbReference type="PANTHER" id="PTHR21068:SF36">
    <property type="entry name" value="SENESCENCE_DEHYDRATION-ASSOCIATED PROTEIN-LIKE PROTEIN"/>
    <property type="match status" value="1"/>
</dbReference>
<accession>A0A9Q0GX61</accession>
<proteinExistence type="predicted"/>
<dbReference type="InterPro" id="IPR045036">
    <property type="entry name" value="Spartin-like"/>
</dbReference>
<dbReference type="PANTHER" id="PTHR21068">
    <property type="entry name" value="SPARTIN"/>
    <property type="match status" value="1"/>
</dbReference>
<evidence type="ECO:0000256" key="1">
    <source>
        <dbReference type="SAM" id="MobiDB-lite"/>
    </source>
</evidence>
<dbReference type="AlphaFoldDB" id="A0A9Q0GX61"/>
<keyword evidence="4" id="KW-1185">Reference proteome</keyword>
<organism evidence="3 4">
    <name type="scientific">Protea cynaroides</name>
    <dbReference type="NCBI Taxonomy" id="273540"/>
    <lineage>
        <taxon>Eukaryota</taxon>
        <taxon>Viridiplantae</taxon>
        <taxon>Streptophyta</taxon>
        <taxon>Embryophyta</taxon>
        <taxon>Tracheophyta</taxon>
        <taxon>Spermatophyta</taxon>
        <taxon>Magnoliopsida</taxon>
        <taxon>Proteales</taxon>
        <taxon>Proteaceae</taxon>
        <taxon>Protea</taxon>
    </lineage>
</organism>
<dbReference type="Proteomes" id="UP001141806">
    <property type="component" value="Unassembled WGS sequence"/>
</dbReference>
<name>A0A9Q0GX61_9MAGN</name>
<dbReference type="EMBL" id="JAMYWD010000012">
    <property type="protein sequence ID" value="KAJ4953577.1"/>
    <property type="molecule type" value="Genomic_DNA"/>
</dbReference>
<dbReference type="Pfam" id="PF06911">
    <property type="entry name" value="Senescence"/>
    <property type="match status" value="1"/>
</dbReference>
<gene>
    <name evidence="3" type="ORF">NE237_030409</name>
</gene>